<dbReference type="SUPFAM" id="SSF53067">
    <property type="entry name" value="Actin-like ATPase domain"/>
    <property type="match status" value="2"/>
</dbReference>
<organism evidence="1 2">
    <name type="scientific">Actinoalloteichus hoggarensis</name>
    <dbReference type="NCBI Taxonomy" id="1470176"/>
    <lineage>
        <taxon>Bacteria</taxon>
        <taxon>Bacillati</taxon>
        <taxon>Actinomycetota</taxon>
        <taxon>Actinomycetes</taxon>
        <taxon>Pseudonocardiales</taxon>
        <taxon>Pseudonocardiaceae</taxon>
        <taxon>Actinoalloteichus</taxon>
    </lineage>
</organism>
<dbReference type="PANTHER" id="PTHR11735">
    <property type="entry name" value="TRNA N6-ADENOSINE THREONYLCARBAMOYLTRANSFERASE"/>
    <property type="match status" value="1"/>
</dbReference>
<reference evidence="1 2" key="1">
    <citation type="submission" date="2017-07" db="EMBL/GenBank/DDBJ databases">
        <title>Complete genome sequence of Actinoalloteichus hoggarensis DSM 45943, type strain of Actinoalloteichus hoggarensis.</title>
        <authorList>
            <person name="Ruckert C."/>
            <person name="Nouioui I."/>
            <person name="Willmese J."/>
            <person name="van Wezel G."/>
            <person name="Klenk H.-P."/>
            <person name="Kalinowski J."/>
            <person name="Zotchev S.B."/>
        </authorList>
    </citation>
    <scope>NUCLEOTIDE SEQUENCE [LARGE SCALE GENOMIC DNA]</scope>
    <source>
        <strain evidence="1 2">DSM 45943</strain>
    </source>
</reference>
<gene>
    <name evidence="1" type="primary">tsaB</name>
    <name evidence="1" type="ORF">AHOG_25750</name>
</gene>
<accession>A0A221WA98</accession>
<dbReference type="InterPro" id="IPR000905">
    <property type="entry name" value="Gcp-like_dom"/>
</dbReference>
<dbReference type="KEGG" id="ahg:AHOG_25750"/>
<evidence type="ECO:0000313" key="1">
    <source>
        <dbReference type="EMBL" id="ASO22755.1"/>
    </source>
</evidence>
<dbReference type="InterPro" id="IPR022496">
    <property type="entry name" value="T6A_TsaB"/>
</dbReference>
<name>A0A221WA98_9PSEU</name>
<keyword evidence="2" id="KW-1185">Reference proteome</keyword>
<proteinExistence type="predicted"/>
<dbReference type="NCBIfam" id="TIGR03725">
    <property type="entry name" value="T6A_YeaZ"/>
    <property type="match status" value="1"/>
</dbReference>
<dbReference type="GO" id="GO:0002949">
    <property type="term" value="P:tRNA threonylcarbamoyladenosine modification"/>
    <property type="evidence" value="ECO:0007669"/>
    <property type="project" value="InterPro"/>
</dbReference>
<sequence length="244" mass="24798">MLLLAIDTATPAVTAGVVELDTRSAPRLLAEQIVVDARAHGELLTPLISSALRAAGHRLADVDAIVCGVGPGPFTGLRVGMVTAAALGDALERPVYPVCSLDAVRAACGADPSAASEPEASPAGVSAPAGPLLVVSDARRRELYWARYDADGSRTHGPEVAAADVLAERLDELDVTAVAGPKAGDAAERLGLPVRAATGPTPIGLALAAAEAVAARRDPAPFVPLYLRRPDAVAPGAPKRVSPR</sequence>
<dbReference type="GO" id="GO:0005829">
    <property type="term" value="C:cytosol"/>
    <property type="evidence" value="ECO:0007669"/>
    <property type="project" value="TreeGrafter"/>
</dbReference>
<dbReference type="CDD" id="cd24032">
    <property type="entry name" value="ASKHA_NBD_TsaB"/>
    <property type="match status" value="1"/>
</dbReference>
<evidence type="ECO:0000313" key="2">
    <source>
        <dbReference type="Proteomes" id="UP000204221"/>
    </source>
</evidence>
<dbReference type="Proteomes" id="UP000204221">
    <property type="component" value="Chromosome"/>
</dbReference>
<dbReference type="RefSeq" id="WP_093943641.1">
    <property type="nucleotide sequence ID" value="NZ_CP022521.1"/>
</dbReference>
<dbReference type="InterPro" id="IPR043129">
    <property type="entry name" value="ATPase_NBD"/>
</dbReference>
<dbReference type="AlphaFoldDB" id="A0A221WA98"/>
<protein>
    <submittedName>
        <fullName evidence="1">tRNA threonylcarbamoyladenosine biosynthesis protein TsaB</fullName>
    </submittedName>
</protein>
<dbReference type="Gene3D" id="3.30.420.40">
    <property type="match status" value="2"/>
</dbReference>
<dbReference type="OrthoDB" id="9809995at2"/>
<dbReference type="Pfam" id="PF00814">
    <property type="entry name" value="TsaD"/>
    <property type="match status" value="1"/>
</dbReference>
<dbReference type="PANTHER" id="PTHR11735:SF11">
    <property type="entry name" value="TRNA THREONYLCARBAMOYLADENOSINE BIOSYNTHESIS PROTEIN TSAB"/>
    <property type="match status" value="1"/>
</dbReference>
<dbReference type="EMBL" id="CP022521">
    <property type="protein sequence ID" value="ASO22755.1"/>
    <property type="molecule type" value="Genomic_DNA"/>
</dbReference>